<protein>
    <submittedName>
        <fullName evidence="11">Intraflagellar transport protein 140</fullName>
    </submittedName>
</protein>
<dbReference type="InterPro" id="IPR011990">
    <property type="entry name" value="TPR-like_helical_dom_sf"/>
</dbReference>
<gene>
    <name evidence="11" type="primary">IFT140_1</name>
</gene>
<dbReference type="InterPro" id="IPR056154">
    <property type="entry name" value="Beta-prop_IFT140_1st"/>
</dbReference>
<dbReference type="GO" id="GO:0036064">
    <property type="term" value="C:ciliary basal body"/>
    <property type="evidence" value="ECO:0007669"/>
    <property type="project" value="TreeGrafter"/>
</dbReference>
<feature type="domain" description="IFT140 second beta-propeller" evidence="8">
    <location>
        <begin position="424"/>
        <end position="727"/>
    </location>
</feature>
<dbReference type="SUPFAM" id="SSF48452">
    <property type="entry name" value="TPR-like"/>
    <property type="match status" value="1"/>
</dbReference>
<dbReference type="Pfam" id="PF24760">
    <property type="entry name" value="TPR_IF140_C"/>
    <property type="match status" value="1"/>
</dbReference>
<dbReference type="InterPro" id="IPR056168">
    <property type="entry name" value="TPR_IF140/IFT172/WDR19"/>
</dbReference>
<evidence type="ECO:0000256" key="6">
    <source>
        <dbReference type="ARBA" id="ARBA00023273"/>
    </source>
</evidence>
<dbReference type="OrthoDB" id="10258787at2759"/>
<feature type="domain" description="IF140 C-terminal TPR" evidence="9">
    <location>
        <begin position="1256"/>
        <end position="1373"/>
    </location>
</feature>
<keyword evidence="3" id="KW-0677">Repeat</keyword>
<evidence type="ECO:0000259" key="8">
    <source>
        <dbReference type="Pfam" id="PF23385"/>
    </source>
</evidence>
<proteinExistence type="predicted"/>
<dbReference type="Gene3D" id="1.25.40.470">
    <property type="match status" value="1"/>
</dbReference>
<name>A0A2H8TNH0_9HEMI</name>
<dbReference type="GO" id="GO:0035721">
    <property type="term" value="P:intraciliary retrograde transport"/>
    <property type="evidence" value="ECO:0007669"/>
    <property type="project" value="TreeGrafter"/>
</dbReference>
<dbReference type="PANTHER" id="PTHR15722">
    <property type="entry name" value="IFT140/172-RELATED"/>
    <property type="match status" value="1"/>
</dbReference>
<evidence type="ECO:0000256" key="5">
    <source>
        <dbReference type="ARBA" id="ARBA00023069"/>
    </source>
</evidence>
<dbReference type="InterPro" id="IPR015943">
    <property type="entry name" value="WD40/YVTN_repeat-like_dom_sf"/>
</dbReference>
<evidence type="ECO:0000259" key="10">
    <source>
        <dbReference type="Pfam" id="PF24762"/>
    </source>
</evidence>
<evidence type="ECO:0000256" key="4">
    <source>
        <dbReference type="ARBA" id="ARBA00022803"/>
    </source>
</evidence>
<accession>A0A2H8TNH0</accession>
<evidence type="ECO:0000256" key="2">
    <source>
        <dbReference type="ARBA" id="ARBA00022574"/>
    </source>
</evidence>
<keyword evidence="5" id="KW-0969">Cilium</keyword>
<dbReference type="SUPFAM" id="SSF69322">
    <property type="entry name" value="Tricorn protease domain 2"/>
    <property type="match status" value="1"/>
</dbReference>
<reference evidence="11" key="1">
    <citation type="submission" date="2017-10" db="EMBL/GenBank/DDBJ databases">
        <title>Transcriptome Assembly of Sugarcane Aphid Adults.</title>
        <authorList>
            <person name="Scully E.D."/>
            <person name="Palmer N.A."/>
            <person name="Geib S.M."/>
            <person name="Sarath G."/>
            <person name="Sattler S.E."/>
        </authorList>
    </citation>
    <scope>NUCLEOTIDE SEQUENCE</scope>
    <source>
        <tissue evidence="11">Whole body</tissue>
    </source>
</reference>
<evidence type="ECO:0000256" key="3">
    <source>
        <dbReference type="ARBA" id="ARBA00022737"/>
    </source>
</evidence>
<dbReference type="SMART" id="SM00320">
    <property type="entry name" value="WD40"/>
    <property type="match status" value="3"/>
</dbReference>
<dbReference type="Gene3D" id="1.25.40.10">
    <property type="entry name" value="Tetratricopeptide repeat domain"/>
    <property type="match status" value="1"/>
</dbReference>
<dbReference type="Gene3D" id="2.130.10.10">
    <property type="entry name" value="YVTN repeat-like/Quinoprotein amine dehydrogenase"/>
    <property type="match status" value="2"/>
</dbReference>
<dbReference type="InterPro" id="IPR056155">
    <property type="entry name" value="Beta-prop_IFT140_2nd"/>
</dbReference>
<feature type="domain" description="IFT140 first beta-propeller" evidence="7">
    <location>
        <begin position="4"/>
        <end position="415"/>
    </location>
</feature>
<comment type="subcellular location">
    <subcellularLocation>
        <location evidence="1">Cell projection</location>
        <location evidence="1">Cilium</location>
    </subcellularLocation>
</comment>
<evidence type="ECO:0000259" key="7">
    <source>
        <dbReference type="Pfam" id="PF23383"/>
    </source>
</evidence>
<evidence type="ECO:0000259" key="9">
    <source>
        <dbReference type="Pfam" id="PF24760"/>
    </source>
</evidence>
<dbReference type="Pfam" id="PF24762">
    <property type="entry name" value="TPR_IF140-IFT172"/>
    <property type="match status" value="1"/>
</dbReference>
<evidence type="ECO:0000313" key="11">
    <source>
        <dbReference type="EMBL" id="MBW15685.1"/>
    </source>
</evidence>
<dbReference type="InterPro" id="IPR056156">
    <property type="entry name" value="TPR_IF140_C"/>
</dbReference>
<feature type="domain" description="IF140/IFT172/WDR19 TPR" evidence="10">
    <location>
        <begin position="768"/>
        <end position="1247"/>
    </location>
</feature>
<sequence length="1416" mass="160210">MSSYLEYKVKTNQNDIITGISYHRQLGLLAILSYTENDEAQILICDELGENLHNSGPNICKGNITSFCWHPTQRTLAIGTNAGEIYIWNGGLVTTLDSIHEEIIVFSKWSSLGGCLVTGDQTGIIIGWKSDSRGLLKMSFKSNLGTTLSKNISFRAGKAATDISNLAKMAVAGDQSALDIFSSWRPRTTTSHGPRTVTSDNITFYCAAVTGELYYFDEDGEFSIVLVPKSIILRILCHESKDVCILVCKDLTVAYYKCHKNGSLSEISKVKLNGLKEDMCIIWAGPSLLACTTNDVSIRFWDIESGNSYVLTAPITYASSFPKQTFVNISYSVEKGNYYFSYTEIIFTVYYYYLGLLCGATNVGNIIIWRFEEETADQWNIHGSCKIPDSIKYCVWSPLNLAVHAMNGIYILHEHSLLASYKEEVAIVQTSVNDLNVFYLSKDESFSFNTNLQVIGLALNKEHICLWNGKLISVYKMQSKEIPAVVGTFNCDVQEACIYDRILIIAENCGKLQIRTFQGTIKQTLDVEAPIVCLTLSTCYLAAVTLSGVIHIWDLNRREAKPMCKPKDLTLNIDDYGEAIQLRLNSNGTKVSFTAANLNLVPMPRLYVWDRDLDTIYVKNFEKGLDVDEVQYNDTRFIVSHYWDTNEPNLLFCEAKSIDKSENQLSRPSLYSLPCKQKKKKIISSSVILSMFFIEQKGFKIQDIIHCPDKFCAILGLDAPYYITLCKHNTNTKTRVGRNLMKEFEGIEDCNSDIRAAIINFGYNLCLGDLDLAFNFITNIKSPAVWASLAKMCVKTKRLDVAEICLGHMNDCRGLAILRSINTEPELAARVACLAVHLGMYDEAEELYKSCNRYDLLNRFYRARNEVTASLDLAETKDRIHLRNTYYNVGRNLENKGDIGGAAAMYCKSETHSLTIPKMLLDDPVTLENYIIKNKNVALLKWWAQYLEGNGNMDDAIKYYQQANDDLSTVRIFCYLGHMEQAAQICMNTSNKAACCHLARSYEMQGLYEDAIKMYVDATAYVNAIRLCKEQFFDDHLWNIALLANAKEKLSVAQYFEEISPDKSVILYHQAGYLHKAIDLAFRCKNYDAIVTMSQELNIEDDSNLLLKCSNFFMSQGHYDNAVNLLAMANKFEEAVEQCQVHKVIITEALGDRLTPPSEHVKRTVILEKLAECALMQANYHIAAKKFTQAGQKIKAMKALLKSGDTEKIIFYANVSRQHEIYIMAANYLQTLDWQERPEFLKTIVSFYNKGKAPHLLANFYISCAQLEVDEYRNYNKAVGALSEALKVLSKNCDQYKTLIEDIAKKITLVKKFLDVKRQIDNGGGDSAMTLCRQILSAPNMDILRYGDVYSMMIEYYTIQGDNKTAVQLVNELLARTQQKDNLLFYIDKEILQKLGFQKESITENSIDEEEEIPEA</sequence>
<evidence type="ECO:0000256" key="1">
    <source>
        <dbReference type="ARBA" id="ARBA00004138"/>
    </source>
</evidence>
<keyword evidence="6" id="KW-0966">Cell projection</keyword>
<keyword evidence="2" id="KW-0853">WD repeat</keyword>
<dbReference type="SUPFAM" id="SSF82171">
    <property type="entry name" value="DPP6 N-terminal domain-like"/>
    <property type="match status" value="1"/>
</dbReference>
<dbReference type="EMBL" id="GFXV01003880">
    <property type="protein sequence ID" value="MBW15685.1"/>
    <property type="molecule type" value="Transcribed_RNA"/>
</dbReference>
<dbReference type="Gene3D" id="1.25.40.390">
    <property type="match status" value="1"/>
</dbReference>
<keyword evidence="11" id="KW-0282">Flagellum</keyword>
<dbReference type="Pfam" id="PF23383">
    <property type="entry name" value="Beta-prop_IFT140_1st"/>
    <property type="match status" value="1"/>
</dbReference>
<keyword evidence="4" id="KW-0802">TPR repeat</keyword>
<organism evidence="11">
    <name type="scientific">Melanaphis sacchari</name>
    <dbReference type="NCBI Taxonomy" id="742174"/>
    <lineage>
        <taxon>Eukaryota</taxon>
        <taxon>Metazoa</taxon>
        <taxon>Ecdysozoa</taxon>
        <taxon>Arthropoda</taxon>
        <taxon>Hexapoda</taxon>
        <taxon>Insecta</taxon>
        <taxon>Pterygota</taxon>
        <taxon>Neoptera</taxon>
        <taxon>Paraneoptera</taxon>
        <taxon>Hemiptera</taxon>
        <taxon>Sternorrhyncha</taxon>
        <taxon>Aphidomorpha</taxon>
        <taxon>Aphidoidea</taxon>
        <taxon>Aphididae</taxon>
        <taxon>Aphidini</taxon>
        <taxon>Melanaphis</taxon>
    </lineage>
</organism>
<dbReference type="GO" id="GO:0030991">
    <property type="term" value="C:intraciliary transport particle A"/>
    <property type="evidence" value="ECO:0007669"/>
    <property type="project" value="TreeGrafter"/>
</dbReference>
<dbReference type="PANTHER" id="PTHR15722:SF7">
    <property type="entry name" value="INTRAFLAGELLAR TRANSPORT PROTEIN 140 HOMOLOG"/>
    <property type="match status" value="1"/>
</dbReference>
<dbReference type="Pfam" id="PF23385">
    <property type="entry name" value="Beta-prop_IFT140_2nd"/>
    <property type="match status" value="1"/>
</dbReference>
<dbReference type="GO" id="GO:0005930">
    <property type="term" value="C:axoneme"/>
    <property type="evidence" value="ECO:0007669"/>
    <property type="project" value="TreeGrafter"/>
</dbReference>
<dbReference type="InterPro" id="IPR001680">
    <property type="entry name" value="WD40_rpt"/>
</dbReference>